<keyword evidence="3" id="KW-1003">Cell membrane</keyword>
<evidence type="ECO:0000313" key="10">
    <source>
        <dbReference type="Proteomes" id="UP000004324"/>
    </source>
</evidence>
<evidence type="ECO:0000256" key="2">
    <source>
        <dbReference type="ARBA" id="ARBA00007362"/>
    </source>
</evidence>
<keyword evidence="4 7" id="KW-0812">Transmembrane</keyword>
<evidence type="ECO:0000256" key="5">
    <source>
        <dbReference type="ARBA" id="ARBA00022989"/>
    </source>
</evidence>
<dbReference type="AlphaFoldDB" id="I9B336"/>
<accession>I9B336</accession>
<dbReference type="PANTHER" id="PTHR32322:SF18">
    <property type="entry name" value="S-ADENOSYLMETHIONINE_S-ADENOSYLHOMOCYSTEINE TRANSPORTER"/>
    <property type="match status" value="1"/>
</dbReference>
<evidence type="ECO:0000256" key="6">
    <source>
        <dbReference type="ARBA" id="ARBA00023136"/>
    </source>
</evidence>
<name>I9B336_9FIRM</name>
<dbReference type="PATRIC" id="fig|1149862.3.peg.1283"/>
<dbReference type="PANTHER" id="PTHR32322">
    <property type="entry name" value="INNER MEMBRANE TRANSPORTER"/>
    <property type="match status" value="1"/>
</dbReference>
<evidence type="ECO:0000256" key="4">
    <source>
        <dbReference type="ARBA" id="ARBA00022692"/>
    </source>
</evidence>
<dbReference type="EMBL" id="AKVJ01000017">
    <property type="protein sequence ID" value="EIW19552.1"/>
    <property type="molecule type" value="Genomic_DNA"/>
</dbReference>
<feature type="transmembrane region" description="Helical" evidence="7">
    <location>
        <begin position="179"/>
        <end position="197"/>
    </location>
</feature>
<dbReference type="InterPro" id="IPR037185">
    <property type="entry name" value="EmrE-like"/>
</dbReference>
<proteinExistence type="inferred from homology"/>
<dbReference type="Proteomes" id="UP000004324">
    <property type="component" value="Unassembled WGS sequence"/>
</dbReference>
<keyword evidence="10" id="KW-1185">Reference proteome</keyword>
<evidence type="ECO:0000259" key="8">
    <source>
        <dbReference type="Pfam" id="PF00892"/>
    </source>
</evidence>
<feature type="transmembrane region" description="Helical" evidence="7">
    <location>
        <begin position="65"/>
        <end position="87"/>
    </location>
</feature>
<feature type="transmembrane region" description="Helical" evidence="7">
    <location>
        <begin position="209"/>
        <end position="230"/>
    </location>
</feature>
<feature type="transmembrane region" description="Helical" evidence="7">
    <location>
        <begin position="124"/>
        <end position="141"/>
    </location>
</feature>
<keyword evidence="6 7" id="KW-0472">Membrane</keyword>
<comment type="similarity">
    <text evidence="2">Belongs to the EamA transporter family.</text>
</comment>
<comment type="subcellular location">
    <subcellularLocation>
        <location evidence="1">Cell membrane</location>
        <topology evidence="1">Multi-pass membrane protein</topology>
    </subcellularLocation>
</comment>
<feature type="transmembrane region" description="Helical" evidence="7">
    <location>
        <begin position="34"/>
        <end position="53"/>
    </location>
</feature>
<keyword evidence="5 7" id="KW-1133">Transmembrane helix</keyword>
<gene>
    <name evidence="9" type="ORF">FB4_2735</name>
</gene>
<dbReference type="InterPro" id="IPR000620">
    <property type="entry name" value="EamA_dom"/>
</dbReference>
<dbReference type="RefSeq" id="WP_007932427.1">
    <property type="nucleotide sequence ID" value="NZ_AKVJ01000017.1"/>
</dbReference>
<feature type="domain" description="EamA" evidence="8">
    <location>
        <begin position="148"/>
        <end position="284"/>
    </location>
</feature>
<dbReference type="Gene3D" id="1.10.3730.20">
    <property type="match status" value="1"/>
</dbReference>
<dbReference type="InterPro" id="IPR050638">
    <property type="entry name" value="AA-Vitamin_Transporters"/>
</dbReference>
<evidence type="ECO:0000256" key="3">
    <source>
        <dbReference type="ARBA" id="ARBA00022475"/>
    </source>
</evidence>
<dbReference type="OrthoDB" id="34284at2"/>
<feature type="transmembrane region" description="Helical" evidence="7">
    <location>
        <begin position="7"/>
        <end position="28"/>
    </location>
</feature>
<organism evidence="9 10">
    <name type="scientific">Pelosinus fermentans B4</name>
    <dbReference type="NCBI Taxonomy" id="1149862"/>
    <lineage>
        <taxon>Bacteria</taxon>
        <taxon>Bacillati</taxon>
        <taxon>Bacillota</taxon>
        <taxon>Negativicutes</taxon>
        <taxon>Selenomonadales</taxon>
        <taxon>Sporomusaceae</taxon>
        <taxon>Pelosinus</taxon>
    </lineage>
</organism>
<protein>
    <recommendedName>
        <fullName evidence="8">EamA domain-containing protein</fullName>
    </recommendedName>
</protein>
<evidence type="ECO:0000256" key="1">
    <source>
        <dbReference type="ARBA" id="ARBA00004651"/>
    </source>
</evidence>
<evidence type="ECO:0000313" key="9">
    <source>
        <dbReference type="EMBL" id="EIW19552.1"/>
    </source>
</evidence>
<feature type="transmembrane region" description="Helical" evidence="7">
    <location>
        <begin position="147"/>
        <end position="167"/>
    </location>
</feature>
<dbReference type="SUPFAM" id="SSF103481">
    <property type="entry name" value="Multidrug resistance efflux transporter EmrE"/>
    <property type="match status" value="2"/>
</dbReference>
<sequence length="303" mass="33308">MKNKNKAYLYLLITFFAWGSLYVVSKFVLGKIPIITISFLRYVIAGMILLILLKQRKLKKIEKQDYKYVFSIGFLGYFVAIGAQLLGTKLSNASLASLVNSMNPIVIMLFAIFILKEKLTINKVVCGILAITGVYIIVGGVDGDSQLLGISVSIFSVFLWSYVSVIIRKITQKYDSLQITTYGIIIAAICTMPFSIWELTVNPDVQFDGSVILSMLYIGGVCTAVAHVLWNKSLSLMEAGACSLFYPLQPMVAIFLGWLFLGESISTNFVLGAILIIGGVLFSILGKQEVSPTLEGEGVKKFS</sequence>
<reference evidence="9 10" key="1">
    <citation type="journal article" date="2012" name="J. Bacteriol.">
        <title>Draft Genome Sequences for Two Metal-Reducing Pelosinus fermentans Strains Isolated from a Cr(VI)-Contaminated Site and for Type Strain R7.</title>
        <authorList>
            <person name="Brown S.D."/>
            <person name="Podar M."/>
            <person name="Klingeman D.M."/>
            <person name="Johnson C.M."/>
            <person name="Yang Z.K."/>
            <person name="Utturkar S.M."/>
            <person name="Land M.L."/>
            <person name="Mosher J.J."/>
            <person name="Hurt R.A.Jr."/>
            <person name="Phelps T.J."/>
            <person name="Palumbo A.V."/>
            <person name="Arkin A.P."/>
            <person name="Hazen T.C."/>
            <person name="Elias D.A."/>
        </authorList>
    </citation>
    <scope>NUCLEOTIDE SEQUENCE [LARGE SCALE GENOMIC DNA]</scope>
    <source>
        <strain evidence="9 10">B4</strain>
    </source>
</reference>
<comment type="caution">
    <text evidence="9">The sequence shown here is derived from an EMBL/GenBank/DDBJ whole genome shotgun (WGS) entry which is preliminary data.</text>
</comment>
<feature type="transmembrane region" description="Helical" evidence="7">
    <location>
        <begin position="267"/>
        <end position="285"/>
    </location>
</feature>
<dbReference type="Pfam" id="PF00892">
    <property type="entry name" value="EamA"/>
    <property type="match status" value="2"/>
</dbReference>
<dbReference type="GO" id="GO:0005886">
    <property type="term" value="C:plasma membrane"/>
    <property type="evidence" value="ECO:0007669"/>
    <property type="project" value="UniProtKB-SubCell"/>
</dbReference>
<feature type="domain" description="EamA" evidence="8">
    <location>
        <begin position="6"/>
        <end position="138"/>
    </location>
</feature>
<evidence type="ECO:0000256" key="7">
    <source>
        <dbReference type="SAM" id="Phobius"/>
    </source>
</evidence>
<feature type="transmembrane region" description="Helical" evidence="7">
    <location>
        <begin position="242"/>
        <end position="261"/>
    </location>
</feature>
<feature type="transmembrane region" description="Helical" evidence="7">
    <location>
        <begin position="93"/>
        <end position="115"/>
    </location>
</feature>